<reference evidence="1" key="1">
    <citation type="submission" date="2014-12" db="EMBL/GenBank/DDBJ databases">
        <title>Parallel Evolution in Life History Adaptation Evident in the Tissue-Specific Poeciliopsis prolifica transcriptome.</title>
        <authorList>
            <person name="Jue N.K."/>
            <person name="Foley R.J."/>
            <person name="Obergfell C."/>
            <person name="Reznick D.N."/>
            <person name="O'Neill R.J."/>
            <person name="O'Neill M.J."/>
        </authorList>
    </citation>
    <scope>NUCLEOTIDE SEQUENCE</scope>
</reference>
<dbReference type="EMBL" id="GBYX01475420">
    <property type="protein sequence ID" value="JAO06256.1"/>
    <property type="molecule type" value="Transcribed_RNA"/>
</dbReference>
<organism evidence="1">
    <name type="scientific">Poeciliopsis prolifica</name>
    <name type="common">blackstripe livebearer</name>
    <dbReference type="NCBI Taxonomy" id="188132"/>
    <lineage>
        <taxon>Eukaryota</taxon>
        <taxon>Metazoa</taxon>
        <taxon>Chordata</taxon>
        <taxon>Craniata</taxon>
        <taxon>Vertebrata</taxon>
        <taxon>Euteleostomi</taxon>
        <taxon>Actinopterygii</taxon>
        <taxon>Neopterygii</taxon>
        <taxon>Teleostei</taxon>
        <taxon>Neoteleostei</taxon>
        <taxon>Acanthomorphata</taxon>
        <taxon>Ovalentaria</taxon>
        <taxon>Atherinomorphae</taxon>
        <taxon>Cyprinodontiformes</taxon>
        <taxon>Poeciliidae</taxon>
        <taxon>Poeciliinae</taxon>
        <taxon>Poeciliopsis</taxon>
    </lineage>
</organism>
<proteinExistence type="predicted"/>
<sequence length="99" mass="10551">ISSGPKVLSSSNEMPEKMRATELLPTANQQAEGLRKTTALLLKICPAAKTDNYLASRGVAGRAAPPCGCLGFDSRPQYLCHMSSPFSVFPVNSLSNTDH</sequence>
<feature type="non-terminal residue" evidence="1">
    <location>
        <position position="1"/>
    </location>
</feature>
<dbReference type="AlphaFoldDB" id="A0A0S7ETA2"/>
<accession>A0A0S7ETA2</accession>
<name>A0A0S7ETA2_9TELE</name>
<gene>
    <name evidence="1" type="primary">PPUP7928</name>
</gene>
<evidence type="ECO:0000313" key="1">
    <source>
        <dbReference type="EMBL" id="JAO06256.1"/>
    </source>
</evidence>
<protein>
    <submittedName>
        <fullName evidence="1">PPUP7928</fullName>
    </submittedName>
</protein>